<dbReference type="SUPFAM" id="SSF47336">
    <property type="entry name" value="ACP-like"/>
    <property type="match status" value="1"/>
</dbReference>
<feature type="active site" description="Proton acceptor; for dehydratase activity" evidence="8">
    <location>
        <position position="970"/>
    </location>
</feature>
<feature type="domain" description="PKS/mFAS DH" evidence="12">
    <location>
        <begin position="938"/>
        <end position="1210"/>
    </location>
</feature>
<gene>
    <name evidence="13" type="ORF">DVK44_35745</name>
</gene>
<dbReference type="InterPro" id="IPR036291">
    <property type="entry name" value="NAD(P)-bd_dom_sf"/>
</dbReference>
<feature type="active site" description="Proton donor; for dehydratase activity" evidence="8">
    <location>
        <position position="1134"/>
    </location>
</feature>
<dbReference type="Proteomes" id="UP000253868">
    <property type="component" value="Chromosome"/>
</dbReference>
<dbReference type="GO" id="GO:0031177">
    <property type="term" value="F:phosphopantetheine binding"/>
    <property type="evidence" value="ECO:0007669"/>
    <property type="project" value="InterPro"/>
</dbReference>
<dbReference type="Pfam" id="PF00550">
    <property type="entry name" value="PP-binding"/>
    <property type="match status" value="1"/>
</dbReference>
<dbReference type="InterPro" id="IPR001227">
    <property type="entry name" value="Ac_transferase_dom_sf"/>
</dbReference>
<dbReference type="InterPro" id="IPR050091">
    <property type="entry name" value="PKS_NRPS_Biosynth_Enz"/>
</dbReference>
<keyword evidence="9" id="KW-0175">Coiled coil</keyword>
<dbReference type="InterPro" id="IPR020841">
    <property type="entry name" value="PKS_Beta-ketoAc_synthase_dom"/>
</dbReference>
<dbReference type="InterPro" id="IPR016039">
    <property type="entry name" value="Thiolase-like"/>
</dbReference>
<evidence type="ECO:0000259" key="11">
    <source>
        <dbReference type="PROSITE" id="PS52004"/>
    </source>
</evidence>
<dbReference type="InterPro" id="IPR032821">
    <property type="entry name" value="PKS_assoc"/>
</dbReference>
<dbReference type="InterPro" id="IPR049900">
    <property type="entry name" value="PKS_mFAS_DH"/>
</dbReference>
<keyword evidence="6" id="KW-0511">Multifunctional enzyme</keyword>
<dbReference type="SUPFAM" id="SSF52151">
    <property type="entry name" value="FabD/lysophospholipase-like"/>
    <property type="match status" value="1"/>
</dbReference>
<name>A0A345HZQ8_9ACTN</name>
<dbReference type="Pfam" id="PF22953">
    <property type="entry name" value="SpnB_Rossmann"/>
    <property type="match status" value="1"/>
</dbReference>
<dbReference type="InterPro" id="IPR013968">
    <property type="entry name" value="PKS_KR"/>
</dbReference>
<dbReference type="Pfam" id="PF14765">
    <property type="entry name" value="PS-DH"/>
    <property type="match status" value="1"/>
</dbReference>
<feature type="coiled-coil region" evidence="9">
    <location>
        <begin position="9"/>
        <end position="36"/>
    </location>
</feature>
<evidence type="ECO:0000256" key="7">
    <source>
        <dbReference type="ARBA" id="ARBA00023315"/>
    </source>
</evidence>
<dbReference type="InterPro" id="IPR009081">
    <property type="entry name" value="PP-bd_ACP"/>
</dbReference>
<dbReference type="FunFam" id="3.40.366.10:FF:000002">
    <property type="entry name" value="Probable polyketide synthase 2"/>
    <property type="match status" value="1"/>
</dbReference>
<dbReference type="PANTHER" id="PTHR43775:SF51">
    <property type="entry name" value="INACTIVE PHENOLPHTHIOCEROL SYNTHESIS POLYKETIDE SYNTHASE TYPE I PKS1-RELATED"/>
    <property type="match status" value="1"/>
</dbReference>
<sequence>MDNRPVNNEDKLRRFLKEASKKLQETQHQLHEAEDRAHEPIAVVGMACRFPGGADSPERLWELVLAERDAITGFPADRGWDRAARDPGTPEGAYPRQGGFLSGIAEFEPEFFGITPVEALAMDPQQRLLLEVAWEALERGGVDPRSLRGSRTGVFVGGAASTYTGSVLPDSVTAQGYAMTGGLSSVASGRLSYTLGLEGPSLTVDTACSSSLVTLHLAMRSLRSGECDAALAGGATVMTDPGVFVEFARQRGLSADGRCKAFSARADGTAFSEGVGLLLLRRLSDARRAGLPVLAVLRGSAVNSDGESNGLTAPNGPSQRRVIRQALADARLTAAEVDVVEAHGTGTSLGDPIEAQALLDTYGRDRAGGAPLRLGSVKSNIGHTQAAAGVAGVIKMVMALRHGRLPRTLHVDAPTERVDWGEGAVDLLTETVDWPRTGRPRRAAVSSFGISGTNAHVVLEEEPEPAPADPAAPALPALPAGGAVTPWVLTAATAPALRAQAARLAQAPCVEAAPERVPADVGWSLAAHRATLPHRAVVLGADRDALLSGVRALASGGTPPGVVTGKPGPGRLALVFSGQGAQRLAMGRGLHARFPVFAEAFDEVCGHLDKELDRPLREIVFAREGTAEAALLDSTAYAQPALFAVEIALFRLLCSLGVRPAVLLGHSVGEIAACCAAGVFSLPDAARMVAARGRLMAALPPGGAMTAVSADRAEVAAVLAAVPGTVSVAAVNGPSATVLSGERDAVERAAAELSTRGHRTRRLTVSHAFHSPLMDPVLAGFAEVMASVTMSAPSLPVVSALTGRAADDTIRTPEYWVDHVRGPVLFADAVRAAEALGAGVWLEAGPDAVLSAMIPDSLARGGRPTTAAAMRAGHDEPGALLTALAEVFAAGADVNWTAFFAGVPVHRAELPTYAFQRRRLWPEPGGPAAGWALDDTGHPLLGSSVDLPDSGGALFTGLLSVAAQPWAADHVVLGATLLPGTAFVEMAVRAGRHFDRGTVRELTLHAPLPLPADGDVVVQTVVGGPDEAGRRPVSIHSRPSSGAPWVRHATGVLEAAEETHPAVLDGRWPPENAVPVPADGLYTSLAERGYDYGPAFRGTRAVWRRGDEVFAEIALAEPQARAAADFALHPALLDAALHAAFLGEPGDLRARLPFAWTGVRVLTPGASGARVAIRPAGDGAVALTLTNASGRPVAVVDSLVSRPVDAERLGSAAVPALFGQVWREIPAAATGTPPSVVVLGDGPAGPLNRPDLASVLAKSGAHEPPWVVLPVRPAEGADVPEAALTAVSDVLGVVQRWLSADRGAARLVVATHRAVGVGDGDGAPDPATAAVWGLVRVAQNEHPGRILLADLPGTDHAADSDVSDDLPVWIHTAVAADEPQFAVRDGRPLAPRLTEVTTTDTATDSPADATADNAAAVPGPLGEGTVLITGGTGALGAVFARHAVREHGVRDLLLLSRRGEQAPGAAALVAELREGGARVTVSACDVGDRASLAAALDAIPADAPLSAVIHTAGVLDDGVLESLTPDRLAAVFRPKAKAAWHLHALTERLPLSAFVLFSSAAGVLGNFGQANYAAANVFLDALAEHRRGRGLPATSLAWGLWEEAGGLGAGLDPAALDRYAAVGATPLTAGRGVGLFDRARASGLPTAVAAPIDPAVLRSHAQRAALPAVLRELAGVRATHPSPAVYEEAPPELSLPERLAGLDEAGQDAVLLDAVLSMTAEVMGAAGPEALGPDDDFTRLGLDSLAVLRLRNLVVEATGLDLSVATVFENTTPAALVAYLKEEFLADSVHAFVDTLEDLDAIDPDTVRDLLDDDVLDRLAAVLESLSAKWEE</sequence>
<dbReference type="SUPFAM" id="SSF51735">
    <property type="entry name" value="NAD(P)-binding Rossmann-fold domains"/>
    <property type="match status" value="2"/>
</dbReference>
<dbReference type="Gene3D" id="3.40.50.720">
    <property type="entry name" value="NAD(P)-binding Rossmann-like Domain"/>
    <property type="match status" value="1"/>
</dbReference>
<keyword evidence="2" id="KW-0596">Phosphopantetheine</keyword>
<dbReference type="Pfam" id="PF00698">
    <property type="entry name" value="Acyl_transf_1"/>
    <property type="match status" value="1"/>
</dbReference>
<dbReference type="InterPro" id="IPR049551">
    <property type="entry name" value="PKS_DH_C"/>
</dbReference>
<evidence type="ECO:0000259" key="10">
    <source>
        <dbReference type="PROSITE" id="PS50075"/>
    </source>
</evidence>
<dbReference type="OrthoDB" id="9778690at2"/>
<evidence type="ECO:0000256" key="3">
    <source>
        <dbReference type="ARBA" id="ARBA00022553"/>
    </source>
</evidence>
<dbReference type="PROSITE" id="PS50075">
    <property type="entry name" value="CARRIER"/>
    <property type="match status" value="1"/>
</dbReference>
<dbReference type="Pfam" id="PF08659">
    <property type="entry name" value="KR"/>
    <property type="match status" value="1"/>
</dbReference>
<dbReference type="InterPro" id="IPR014043">
    <property type="entry name" value="Acyl_transferase_dom"/>
</dbReference>
<dbReference type="InterPro" id="IPR016035">
    <property type="entry name" value="Acyl_Trfase/lysoPLipase"/>
</dbReference>
<keyword evidence="3" id="KW-0597">Phosphoprotein</keyword>
<dbReference type="Pfam" id="PF16197">
    <property type="entry name" value="KAsynt_C_assoc"/>
    <property type="match status" value="1"/>
</dbReference>
<proteinExistence type="predicted"/>
<dbReference type="InterPro" id="IPR020807">
    <property type="entry name" value="PKS_DH"/>
</dbReference>
<dbReference type="SUPFAM" id="SSF53901">
    <property type="entry name" value="Thiolase-like"/>
    <property type="match status" value="1"/>
</dbReference>
<keyword evidence="5" id="KW-0045">Antibiotic biosynthesis</keyword>
<keyword evidence="7" id="KW-0012">Acyltransferase</keyword>
<evidence type="ECO:0000259" key="12">
    <source>
        <dbReference type="PROSITE" id="PS52019"/>
    </source>
</evidence>
<accession>A0A345HZQ8</accession>
<dbReference type="InterPro" id="IPR049552">
    <property type="entry name" value="PKS_DH_N"/>
</dbReference>
<keyword evidence="14" id="KW-1185">Reference proteome</keyword>
<feature type="region of interest" description="N-terminal hotdog fold" evidence="8">
    <location>
        <begin position="938"/>
        <end position="1060"/>
    </location>
</feature>
<feature type="domain" description="Ketosynthase family 3 (KS3)" evidence="11">
    <location>
        <begin position="38"/>
        <end position="461"/>
    </location>
</feature>
<dbReference type="InterPro" id="IPR057326">
    <property type="entry name" value="KR_dom"/>
</dbReference>
<evidence type="ECO:0000256" key="6">
    <source>
        <dbReference type="ARBA" id="ARBA00023268"/>
    </source>
</evidence>
<dbReference type="InterPro" id="IPR018201">
    <property type="entry name" value="Ketoacyl_synth_AS"/>
</dbReference>
<evidence type="ECO:0000256" key="2">
    <source>
        <dbReference type="ARBA" id="ARBA00022450"/>
    </source>
</evidence>
<dbReference type="Gene3D" id="3.30.70.3290">
    <property type="match status" value="1"/>
</dbReference>
<dbReference type="InterPro" id="IPR020806">
    <property type="entry name" value="PKS_PP-bd"/>
</dbReference>
<protein>
    <submittedName>
        <fullName evidence="13">SDR family NAD(P)-dependent oxidoreductase</fullName>
    </submittedName>
</protein>
<dbReference type="InterPro" id="IPR055123">
    <property type="entry name" value="SpnB-like_Rossmann"/>
</dbReference>
<dbReference type="SMART" id="SM00826">
    <property type="entry name" value="PKS_DH"/>
    <property type="match status" value="1"/>
</dbReference>
<feature type="domain" description="Carrier" evidence="10">
    <location>
        <begin position="1709"/>
        <end position="1784"/>
    </location>
</feature>
<dbReference type="SMART" id="SM00823">
    <property type="entry name" value="PKS_PP"/>
    <property type="match status" value="1"/>
</dbReference>
<dbReference type="PANTHER" id="PTHR43775">
    <property type="entry name" value="FATTY ACID SYNTHASE"/>
    <property type="match status" value="1"/>
</dbReference>
<dbReference type="InterPro" id="IPR014031">
    <property type="entry name" value="Ketoacyl_synth_C"/>
</dbReference>
<evidence type="ECO:0000256" key="5">
    <source>
        <dbReference type="ARBA" id="ARBA00023194"/>
    </source>
</evidence>
<dbReference type="PROSITE" id="PS52019">
    <property type="entry name" value="PKS_MFAS_DH"/>
    <property type="match status" value="1"/>
</dbReference>
<dbReference type="SMART" id="SM00827">
    <property type="entry name" value="PKS_AT"/>
    <property type="match status" value="1"/>
</dbReference>
<dbReference type="InterPro" id="IPR006162">
    <property type="entry name" value="Ppantetheine_attach_site"/>
</dbReference>
<dbReference type="Gene3D" id="3.40.47.10">
    <property type="match status" value="1"/>
</dbReference>
<organism evidence="13 14">
    <name type="scientific">Streptomyces paludis</name>
    <dbReference type="NCBI Taxonomy" id="2282738"/>
    <lineage>
        <taxon>Bacteria</taxon>
        <taxon>Bacillati</taxon>
        <taxon>Actinomycetota</taxon>
        <taxon>Actinomycetes</taxon>
        <taxon>Kitasatosporales</taxon>
        <taxon>Streptomycetaceae</taxon>
        <taxon>Streptomyces</taxon>
    </lineage>
</organism>
<dbReference type="InterPro" id="IPR014030">
    <property type="entry name" value="Ketoacyl_synth_N"/>
</dbReference>
<feature type="region of interest" description="C-terminal hotdog fold" evidence="8">
    <location>
        <begin position="1073"/>
        <end position="1210"/>
    </location>
</feature>
<dbReference type="KEGG" id="spad:DVK44_35745"/>
<dbReference type="FunFam" id="3.40.47.10:FF:000019">
    <property type="entry name" value="Polyketide synthase type I"/>
    <property type="match status" value="1"/>
</dbReference>
<dbReference type="SUPFAM" id="SSF55048">
    <property type="entry name" value="Probable ACP-binding domain of malonyl-CoA ACP transacylase"/>
    <property type="match status" value="1"/>
</dbReference>
<dbReference type="Gene3D" id="3.10.129.110">
    <property type="entry name" value="Polyketide synthase dehydratase"/>
    <property type="match status" value="1"/>
</dbReference>
<evidence type="ECO:0000256" key="9">
    <source>
        <dbReference type="SAM" id="Coils"/>
    </source>
</evidence>
<dbReference type="InterPro" id="IPR036736">
    <property type="entry name" value="ACP-like_sf"/>
</dbReference>
<dbReference type="CDD" id="cd08956">
    <property type="entry name" value="KR_3_FAS_SDR_x"/>
    <property type="match status" value="1"/>
</dbReference>
<dbReference type="InterPro" id="IPR016036">
    <property type="entry name" value="Malonyl_transacylase_ACP-bd"/>
</dbReference>
<evidence type="ECO:0000256" key="4">
    <source>
        <dbReference type="ARBA" id="ARBA00022679"/>
    </source>
</evidence>
<dbReference type="GO" id="GO:0033068">
    <property type="term" value="P:macrolide biosynthetic process"/>
    <property type="evidence" value="ECO:0007669"/>
    <property type="project" value="UniProtKB-ARBA"/>
</dbReference>
<evidence type="ECO:0000313" key="14">
    <source>
        <dbReference type="Proteomes" id="UP000253868"/>
    </source>
</evidence>
<dbReference type="Gene3D" id="3.40.366.10">
    <property type="entry name" value="Malonyl-Coenzyme A Acyl Carrier Protein, domain 2"/>
    <property type="match status" value="1"/>
</dbReference>
<dbReference type="Pfam" id="PF02801">
    <property type="entry name" value="Ketoacyl-synt_C"/>
    <property type="match status" value="1"/>
</dbReference>
<dbReference type="GO" id="GO:0004315">
    <property type="term" value="F:3-oxoacyl-[acyl-carrier-protein] synthase activity"/>
    <property type="evidence" value="ECO:0007669"/>
    <property type="project" value="InterPro"/>
</dbReference>
<dbReference type="GO" id="GO:0004312">
    <property type="term" value="F:fatty acid synthase activity"/>
    <property type="evidence" value="ECO:0007669"/>
    <property type="project" value="TreeGrafter"/>
</dbReference>
<dbReference type="PROSITE" id="PS52004">
    <property type="entry name" value="KS3_2"/>
    <property type="match status" value="1"/>
</dbReference>
<dbReference type="GO" id="GO:0006633">
    <property type="term" value="P:fatty acid biosynthetic process"/>
    <property type="evidence" value="ECO:0007669"/>
    <property type="project" value="InterPro"/>
</dbReference>
<evidence type="ECO:0000313" key="13">
    <source>
        <dbReference type="EMBL" id="AXG82182.1"/>
    </source>
</evidence>
<dbReference type="Pfam" id="PF21089">
    <property type="entry name" value="PKS_DH_N"/>
    <property type="match status" value="1"/>
</dbReference>
<dbReference type="SMART" id="SM00822">
    <property type="entry name" value="PKS_KR"/>
    <property type="match status" value="1"/>
</dbReference>
<dbReference type="SMART" id="SM00825">
    <property type="entry name" value="PKS_KS"/>
    <property type="match status" value="1"/>
</dbReference>
<keyword evidence="4" id="KW-0808">Transferase</keyword>
<reference evidence="14" key="1">
    <citation type="submission" date="2018-07" db="EMBL/GenBank/DDBJ databases">
        <authorList>
            <person name="Zhao J."/>
        </authorList>
    </citation>
    <scope>NUCLEOTIDE SEQUENCE [LARGE SCALE GENOMIC DNA]</scope>
    <source>
        <strain evidence="14">GSSD-12</strain>
    </source>
</reference>
<evidence type="ECO:0000256" key="8">
    <source>
        <dbReference type="PROSITE-ProRule" id="PRU01363"/>
    </source>
</evidence>
<dbReference type="EMBL" id="CP031194">
    <property type="protein sequence ID" value="AXG82182.1"/>
    <property type="molecule type" value="Genomic_DNA"/>
</dbReference>
<dbReference type="PROSITE" id="PS00606">
    <property type="entry name" value="KS3_1"/>
    <property type="match status" value="1"/>
</dbReference>
<comment type="pathway">
    <text evidence="1">Antibiotic biosynthesis.</text>
</comment>
<dbReference type="PROSITE" id="PS00012">
    <property type="entry name" value="PHOSPHOPANTETHEINE"/>
    <property type="match status" value="1"/>
</dbReference>
<dbReference type="CDD" id="cd00833">
    <property type="entry name" value="PKS"/>
    <property type="match status" value="1"/>
</dbReference>
<dbReference type="InterPro" id="IPR042104">
    <property type="entry name" value="PKS_dehydratase_sf"/>
</dbReference>
<dbReference type="Gene3D" id="1.10.1200.10">
    <property type="entry name" value="ACP-like"/>
    <property type="match status" value="1"/>
</dbReference>
<evidence type="ECO:0000256" key="1">
    <source>
        <dbReference type="ARBA" id="ARBA00004792"/>
    </source>
</evidence>
<dbReference type="Pfam" id="PF00109">
    <property type="entry name" value="ketoacyl-synt"/>
    <property type="match status" value="1"/>
</dbReference>